<dbReference type="EMBL" id="JAWRVE010000057">
    <property type="protein sequence ID" value="KAL1866181.1"/>
    <property type="molecule type" value="Genomic_DNA"/>
</dbReference>
<feature type="compositionally biased region" description="Basic and acidic residues" evidence="1">
    <location>
        <begin position="581"/>
        <end position="590"/>
    </location>
</feature>
<feature type="compositionally biased region" description="Basic and acidic residues" evidence="1">
    <location>
        <begin position="492"/>
        <end position="505"/>
    </location>
</feature>
<feature type="compositionally biased region" description="Basic and acidic residues" evidence="1">
    <location>
        <begin position="405"/>
        <end position="421"/>
    </location>
</feature>
<protein>
    <submittedName>
        <fullName evidence="3">Uncharacterized protein</fullName>
    </submittedName>
</protein>
<dbReference type="Proteomes" id="UP001583177">
    <property type="component" value="Unassembled WGS sequence"/>
</dbReference>
<evidence type="ECO:0000313" key="3">
    <source>
        <dbReference type="EMBL" id="KAL1866181.1"/>
    </source>
</evidence>
<feature type="compositionally biased region" description="Basic residues" evidence="1">
    <location>
        <begin position="591"/>
        <end position="601"/>
    </location>
</feature>
<feature type="compositionally biased region" description="Pro residues" evidence="1">
    <location>
        <begin position="150"/>
        <end position="168"/>
    </location>
</feature>
<evidence type="ECO:0000256" key="1">
    <source>
        <dbReference type="SAM" id="MobiDB-lite"/>
    </source>
</evidence>
<feature type="compositionally biased region" description="Basic and acidic residues" evidence="1">
    <location>
        <begin position="675"/>
        <end position="688"/>
    </location>
</feature>
<proteinExistence type="predicted"/>
<comment type="caution">
    <text evidence="3">The sequence shown here is derived from an EMBL/GenBank/DDBJ whole genome shotgun (WGS) entry which is preliminary data.</text>
</comment>
<feature type="compositionally biased region" description="Polar residues" evidence="1">
    <location>
        <begin position="131"/>
        <end position="148"/>
    </location>
</feature>
<feature type="compositionally biased region" description="Pro residues" evidence="1">
    <location>
        <begin position="290"/>
        <end position="299"/>
    </location>
</feature>
<feature type="compositionally biased region" description="Basic residues" evidence="1">
    <location>
        <begin position="871"/>
        <end position="880"/>
    </location>
</feature>
<keyword evidence="2" id="KW-0472">Membrane</keyword>
<feature type="compositionally biased region" description="Basic and acidic residues" evidence="1">
    <location>
        <begin position="519"/>
        <end position="531"/>
    </location>
</feature>
<name>A0ABR3WRA7_9PEZI</name>
<feature type="compositionally biased region" description="Pro residues" evidence="1">
    <location>
        <begin position="221"/>
        <end position="248"/>
    </location>
</feature>
<feature type="region of interest" description="Disordered" evidence="1">
    <location>
        <begin position="405"/>
        <end position="713"/>
    </location>
</feature>
<organism evidence="3 4">
    <name type="scientific">Diaporthe australafricana</name>
    <dbReference type="NCBI Taxonomy" id="127596"/>
    <lineage>
        <taxon>Eukaryota</taxon>
        <taxon>Fungi</taxon>
        <taxon>Dikarya</taxon>
        <taxon>Ascomycota</taxon>
        <taxon>Pezizomycotina</taxon>
        <taxon>Sordariomycetes</taxon>
        <taxon>Sordariomycetidae</taxon>
        <taxon>Diaporthales</taxon>
        <taxon>Diaporthaceae</taxon>
        <taxon>Diaporthe</taxon>
    </lineage>
</organism>
<feature type="compositionally biased region" description="Basic and acidic residues" evidence="1">
    <location>
        <begin position="556"/>
        <end position="565"/>
    </location>
</feature>
<feature type="transmembrane region" description="Helical" evidence="2">
    <location>
        <begin position="41"/>
        <end position="63"/>
    </location>
</feature>
<reference evidence="3 4" key="1">
    <citation type="journal article" date="2024" name="IMA Fungus">
        <title>IMA Genome - F19 : A genome assembly and annotation guide to empower mycologists, including annotated draft genome sequences of Ceratocystis pirilliformis, Diaporthe australafricana, Fusarium ophioides, Paecilomyces lecythidis, and Sporothrix stenoceras.</title>
        <authorList>
            <person name="Aylward J."/>
            <person name="Wilson A.M."/>
            <person name="Visagie C.M."/>
            <person name="Spraker J."/>
            <person name="Barnes I."/>
            <person name="Buitendag C."/>
            <person name="Ceriani C."/>
            <person name="Del Mar Angel L."/>
            <person name="du Plessis D."/>
            <person name="Fuchs T."/>
            <person name="Gasser K."/>
            <person name="Kramer D."/>
            <person name="Li W."/>
            <person name="Munsamy K."/>
            <person name="Piso A."/>
            <person name="Price J.L."/>
            <person name="Sonnekus B."/>
            <person name="Thomas C."/>
            <person name="van der Nest A."/>
            <person name="van Dijk A."/>
            <person name="van Heerden A."/>
            <person name="van Vuuren N."/>
            <person name="Yilmaz N."/>
            <person name="Duong T.A."/>
            <person name="van der Merwe N.A."/>
            <person name="Wingfield M.J."/>
            <person name="Wingfield B.D."/>
        </authorList>
    </citation>
    <scope>NUCLEOTIDE SEQUENCE [LARGE SCALE GENOMIC DNA]</scope>
    <source>
        <strain evidence="3 4">CMW 18300</strain>
    </source>
</reference>
<feature type="compositionally biased region" description="Low complexity" evidence="1">
    <location>
        <begin position="350"/>
        <end position="376"/>
    </location>
</feature>
<gene>
    <name evidence="3" type="ORF">Daus18300_006845</name>
</gene>
<feature type="compositionally biased region" description="Polar residues" evidence="1">
    <location>
        <begin position="761"/>
        <end position="777"/>
    </location>
</feature>
<feature type="region of interest" description="Disordered" evidence="1">
    <location>
        <begin position="725"/>
        <end position="880"/>
    </location>
</feature>
<accession>A0ABR3WRA7</accession>
<evidence type="ECO:0000313" key="4">
    <source>
        <dbReference type="Proteomes" id="UP001583177"/>
    </source>
</evidence>
<keyword evidence="2" id="KW-0812">Transmembrane</keyword>
<feature type="compositionally biased region" description="Pro residues" evidence="1">
    <location>
        <begin position="326"/>
        <end position="336"/>
    </location>
</feature>
<feature type="compositionally biased region" description="Pro residues" evidence="1">
    <location>
        <begin position="107"/>
        <end position="118"/>
    </location>
</feature>
<sequence>MAPLHLHAKRVGVMAVRDAPSDYGTSCSNGAWACLNTTAQFGIIFSVIIIVITIVWVYWYTVIRPRQEKIKKSDEDIELDLGDGRTIVVSSGPYQRTVVFRGARSRSPPPPAYRPPTPGGGGSIVLEGLARTTQSPQPSPRGSHTQIWPPQAPPQRPETPQQAPPQPMNTPSFVQGYPFPGSYSQPIPLAMYPPQFVVPGPPPPPPAMMYPRAQPQTYFVIPPPPPPPPGMPAQGLIPPPPPPPPSQPPGARFYQQPLGPQSQLRTRAPSLGHASTIEDDDSDRGGSLPPASPPGPRPPAGGSLVTCSRTPSPSERRRLHALRYPIPSPTPSPPPQGRQRDSTGKGNQGQGPSSQQDDSKSDNPTSNDTSSKSIDSLDSDLRTDLASLLVDAEDRKRAREAERLQALVDRYDKEEEEERQHRNGNGRAQGGAVLPRLPGQPMPHAVRQVQAAEPVAATSAQKQDPERGHQVGGPDDVDNEKDQINPPKRHVAFHEPSLKILESRVGRPPRPSQSPARIPTREDLHHGESRVERRHRTASTDERIVDRPVAPVSKIAESRIGEHRSPSPSPEQPVLRRGSHKFPDTGESRVGHSHGGKRRGTHPSETVSPGAGSEYYNTHDVTHGGHPTVDDGFLLNIARSEGPPSSAGATCGTRSQASSDSSDRRQRMDMTPSKFNRDRDQRGYEEARYFGSSTEESDNDENNEYGRKPNWGSKLASFLPTIARLTTNNPVVQEVADGIADEVRNRERREVAAEGRRTSDGRGQSRGQESSDNQQSPRHPRPAQSLPDPRQRRDARRPRSQQEASRLPRSSHDRYRSHRRRPSTIAEEPRDSLQLSLERAAERLAEEATESALNRTRYHGGHPGGQDDQRRRRPRRSRER</sequence>
<feature type="region of interest" description="Disordered" evidence="1">
    <location>
        <begin position="100"/>
        <end position="179"/>
    </location>
</feature>
<feature type="region of interest" description="Disordered" evidence="1">
    <location>
        <begin position="219"/>
        <end position="381"/>
    </location>
</feature>
<keyword evidence="2" id="KW-1133">Transmembrane helix</keyword>
<feature type="compositionally biased region" description="Basic and acidic residues" evidence="1">
    <location>
        <begin position="741"/>
        <end position="760"/>
    </location>
</feature>
<evidence type="ECO:0000256" key="2">
    <source>
        <dbReference type="SAM" id="Phobius"/>
    </source>
</evidence>
<keyword evidence="4" id="KW-1185">Reference proteome</keyword>